<organism evidence="1 2">
    <name type="scientific">Plasmodium falciparum Tanzania</name>
    <name type="common">2000708</name>
    <dbReference type="NCBI Taxonomy" id="1036725"/>
    <lineage>
        <taxon>Eukaryota</taxon>
        <taxon>Sar</taxon>
        <taxon>Alveolata</taxon>
        <taxon>Apicomplexa</taxon>
        <taxon>Aconoidasida</taxon>
        <taxon>Haemosporida</taxon>
        <taxon>Plasmodiidae</taxon>
        <taxon>Plasmodium</taxon>
        <taxon>Plasmodium (Laverania)</taxon>
    </lineage>
</organism>
<dbReference type="AlphaFoldDB" id="A0A024WD47"/>
<evidence type="ECO:0000313" key="2">
    <source>
        <dbReference type="Proteomes" id="UP000030708"/>
    </source>
</evidence>
<reference evidence="1 2" key="2">
    <citation type="submission" date="2013-02" db="EMBL/GenBank/DDBJ databases">
        <title>The Genome Sequence of Plasmodium falciparum Tanzania (2000708).</title>
        <authorList>
            <consortium name="The Broad Institute Genome Sequencing Platform"/>
            <consortium name="The Broad Institute Genome Sequencing Center for Infectious Disease"/>
            <person name="Neafsey D."/>
            <person name="Cheeseman I."/>
            <person name="Volkman S."/>
            <person name="Adams J."/>
            <person name="Walker B."/>
            <person name="Young S.K."/>
            <person name="Zeng Q."/>
            <person name="Gargeya S."/>
            <person name="Fitzgerald M."/>
            <person name="Haas B."/>
            <person name="Abouelleil A."/>
            <person name="Alvarado L."/>
            <person name="Arachchi H.M."/>
            <person name="Berlin A.M."/>
            <person name="Chapman S.B."/>
            <person name="Dewar J."/>
            <person name="Goldberg J."/>
            <person name="Griggs A."/>
            <person name="Gujja S."/>
            <person name="Hansen M."/>
            <person name="Howarth C."/>
            <person name="Imamovic A."/>
            <person name="Larimer J."/>
            <person name="McCowan C."/>
            <person name="Murphy C."/>
            <person name="Neiman D."/>
            <person name="Pearson M."/>
            <person name="Priest M."/>
            <person name="Roberts A."/>
            <person name="Saif S."/>
            <person name="Shea T."/>
            <person name="Sisk P."/>
            <person name="Sykes S."/>
            <person name="Wortman J."/>
            <person name="Nusbaum C."/>
            <person name="Birren B."/>
        </authorList>
    </citation>
    <scope>NUCLEOTIDE SEQUENCE [LARGE SCALE GENOMIC DNA]</scope>
    <source>
        <strain evidence="2">Tanzania (2000708)</strain>
    </source>
</reference>
<name>A0A024WD47_PLAFA</name>
<evidence type="ECO:0000313" key="1">
    <source>
        <dbReference type="EMBL" id="ETW38702.1"/>
    </source>
</evidence>
<proteinExistence type="predicted"/>
<reference evidence="1 2" key="1">
    <citation type="submission" date="2013-02" db="EMBL/GenBank/DDBJ databases">
        <title>The Genome Annotation of Plasmodium falciparum Tanzania (2000708).</title>
        <authorList>
            <consortium name="The Broad Institute Genome Sequencing Platform"/>
            <consortium name="The Broad Institute Genome Sequencing Center for Infectious Disease"/>
            <person name="Neafsey D."/>
            <person name="Hoffman S."/>
            <person name="Volkman S."/>
            <person name="Rosenthal P."/>
            <person name="Walker B."/>
            <person name="Young S.K."/>
            <person name="Zeng Q."/>
            <person name="Gargeya S."/>
            <person name="Fitzgerald M."/>
            <person name="Haas B."/>
            <person name="Abouelleil A."/>
            <person name="Allen A.W."/>
            <person name="Alvarado L."/>
            <person name="Arachchi H.M."/>
            <person name="Berlin A.M."/>
            <person name="Chapman S.B."/>
            <person name="Gainer-Dewar J."/>
            <person name="Goldberg J."/>
            <person name="Griggs A."/>
            <person name="Gujja S."/>
            <person name="Hansen M."/>
            <person name="Howarth C."/>
            <person name="Imamovic A."/>
            <person name="Ireland A."/>
            <person name="Larimer J."/>
            <person name="McCowan C."/>
            <person name="Murphy C."/>
            <person name="Pearson M."/>
            <person name="Poon T.W."/>
            <person name="Priest M."/>
            <person name="Roberts A."/>
            <person name="Saif S."/>
            <person name="Shea T."/>
            <person name="Sisk P."/>
            <person name="Sykes S."/>
            <person name="Wortman J."/>
            <person name="Nusbaum C."/>
            <person name="Birren B."/>
        </authorList>
    </citation>
    <scope>NUCLEOTIDE SEQUENCE [LARGE SCALE GENOMIC DNA]</scope>
    <source>
        <strain evidence="2">Tanzania (2000708)</strain>
    </source>
</reference>
<dbReference type="EMBL" id="KI926291">
    <property type="protein sequence ID" value="ETW38702.1"/>
    <property type="molecule type" value="Genomic_DNA"/>
</dbReference>
<sequence length="68" mass="8503">MQVLFFLYFKSFHIKNFKWSLPLEVLLENTMKTYNYLHLRQITHIQQKKSFIVITINYNNKVHIYYFL</sequence>
<gene>
    <name evidence="1" type="ORF">PFTANZ_00586</name>
</gene>
<protein>
    <submittedName>
        <fullName evidence="1">Uncharacterized protein</fullName>
    </submittedName>
</protein>
<accession>A0A024WD47</accession>
<dbReference type="Proteomes" id="UP000030708">
    <property type="component" value="Unassembled WGS sequence"/>
</dbReference>